<keyword evidence="6 7" id="KW-0472">Membrane</keyword>
<dbReference type="InterPro" id="IPR036737">
    <property type="entry name" value="OmpA-like_sf"/>
</dbReference>
<reference evidence="10 11" key="1">
    <citation type="submission" date="2019-05" db="EMBL/GenBank/DDBJ databases">
        <title>Thiomicrorhabdus sediminis sp. nov, a novel sulfur-oxidizing bacterium isolated from coastal sediment.</title>
        <authorList>
            <person name="Liu X."/>
        </authorList>
    </citation>
    <scope>NUCLEOTIDE SEQUENCE [LARGE SCALE GENOMIC DNA]</scope>
    <source>
        <strain evidence="10 11">G1</strain>
    </source>
</reference>
<dbReference type="PANTHER" id="PTHR30329:SF21">
    <property type="entry name" value="LIPOPROTEIN YIAD-RELATED"/>
    <property type="match status" value="1"/>
</dbReference>
<dbReference type="Proteomes" id="UP000304864">
    <property type="component" value="Chromosome"/>
</dbReference>
<dbReference type="AlphaFoldDB" id="A0A4V1HHL9"/>
<comment type="similarity">
    <text evidence="2">Belongs to the MotB family.</text>
</comment>
<evidence type="ECO:0000256" key="4">
    <source>
        <dbReference type="ARBA" id="ARBA00022692"/>
    </source>
</evidence>
<dbReference type="PROSITE" id="PS51123">
    <property type="entry name" value="OMPA_2"/>
    <property type="match status" value="1"/>
</dbReference>
<dbReference type="KEGG" id="thig:FE785_01945"/>
<dbReference type="InterPro" id="IPR006665">
    <property type="entry name" value="OmpA-like"/>
</dbReference>
<evidence type="ECO:0000256" key="3">
    <source>
        <dbReference type="ARBA" id="ARBA00022475"/>
    </source>
</evidence>
<dbReference type="CDD" id="cd07185">
    <property type="entry name" value="OmpA_C-like"/>
    <property type="match status" value="1"/>
</dbReference>
<dbReference type="Pfam" id="PF13677">
    <property type="entry name" value="MotB_plug"/>
    <property type="match status" value="1"/>
</dbReference>
<accession>A0A4V1HHL9</accession>
<dbReference type="InterPro" id="IPR025713">
    <property type="entry name" value="MotB-like_N_dom"/>
</dbReference>
<organism evidence="10 11">
    <name type="scientific">Thiomicrorhabdus sediminis</name>
    <dbReference type="NCBI Taxonomy" id="2580412"/>
    <lineage>
        <taxon>Bacteria</taxon>
        <taxon>Pseudomonadati</taxon>
        <taxon>Pseudomonadota</taxon>
        <taxon>Gammaproteobacteria</taxon>
        <taxon>Thiotrichales</taxon>
        <taxon>Piscirickettsiaceae</taxon>
        <taxon>Thiomicrorhabdus</taxon>
    </lineage>
</organism>
<dbReference type="EMBL" id="CP040602">
    <property type="protein sequence ID" value="QCU89483.1"/>
    <property type="molecule type" value="Genomic_DNA"/>
</dbReference>
<dbReference type="OrthoDB" id="5618649at2"/>
<evidence type="ECO:0000256" key="7">
    <source>
        <dbReference type="PROSITE-ProRule" id="PRU00473"/>
    </source>
</evidence>
<evidence type="ECO:0000259" key="9">
    <source>
        <dbReference type="PROSITE" id="PS51123"/>
    </source>
</evidence>
<sequence>MSLIMARAKSAWLLAFADVVTLLITFFIMTIALHKGEISKLQRWVEQQITESYLQIESNIQQQQLDSIEAKRSVRGIVLTLRSDEAFESASYIPTQKAQQQLKSLAEVLTQTPLFAWHDNSDMRHIIDSAKADGMHWWVDINAEGHTDNDRVDPLSPLRNNFFLSTLRAQNVMQLLHQYSALPVTVFSVSGYGPWQPLASNANAIGKAKNRRVEIVINASFQQLAKADGS</sequence>
<evidence type="ECO:0000256" key="2">
    <source>
        <dbReference type="ARBA" id="ARBA00008914"/>
    </source>
</evidence>
<dbReference type="Gene3D" id="3.30.1330.60">
    <property type="entry name" value="OmpA-like domain"/>
    <property type="match status" value="1"/>
</dbReference>
<keyword evidence="3" id="KW-1003">Cell membrane</keyword>
<dbReference type="GO" id="GO:0005886">
    <property type="term" value="C:plasma membrane"/>
    <property type="evidence" value="ECO:0007669"/>
    <property type="project" value="UniProtKB-SubCell"/>
</dbReference>
<keyword evidence="5 8" id="KW-1133">Transmembrane helix</keyword>
<dbReference type="RefSeq" id="WP_138563883.1">
    <property type="nucleotide sequence ID" value="NZ_CP040602.1"/>
</dbReference>
<gene>
    <name evidence="10" type="ORF">FE785_01945</name>
</gene>
<evidence type="ECO:0000313" key="11">
    <source>
        <dbReference type="Proteomes" id="UP000304864"/>
    </source>
</evidence>
<dbReference type="PANTHER" id="PTHR30329">
    <property type="entry name" value="STATOR ELEMENT OF FLAGELLAR MOTOR COMPLEX"/>
    <property type="match status" value="1"/>
</dbReference>
<evidence type="ECO:0000313" key="10">
    <source>
        <dbReference type="EMBL" id="QCU89483.1"/>
    </source>
</evidence>
<feature type="transmembrane region" description="Helical" evidence="8">
    <location>
        <begin position="12"/>
        <end position="33"/>
    </location>
</feature>
<protein>
    <recommendedName>
        <fullName evidence="9">OmpA-like domain-containing protein</fullName>
    </recommendedName>
</protein>
<evidence type="ECO:0000256" key="1">
    <source>
        <dbReference type="ARBA" id="ARBA00004162"/>
    </source>
</evidence>
<dbReference type="InterPro" id="IPR050330">
    <property type="entry name" value="Bact_OuterMem_StrucFunc"/>
</dbReference>
<dbReference type="SUPFAM" id="SSF103088">
    <property type="entry name" value="OmpA-like"/>
    <property type="match status" value="1"/>
</dbReference>
<comment type="subcellular location">
    <subcellularLocation>
        <location evidence="1">Cell membrane</location>
        <topology evidence="1">Single-pass membrane protein</topology>
    </subcellularLocation>
</comment>
<evidence type="ECO:0000256" key="6">
    <source>
        <dbReference type="ARBA" id="ARBA00023136"/>
    </source>
</evidence>
<feature type="domain" description="OmpA-like" evidence="9">
    <location>
        <begin position="74"/>
        <end position="221"/>
    </location>
</feature>
<keyword evidence="4 8" id="KW-0812">Transmembrane</keyword>
<name>A0A4V1HHL9_9GAMM</name>
<keyword evidence="11" id="KW-1185">Reference proteome</keyword>
<evidence type="ECO:0000256" key="5">
    <source>
        <dbReference type="ARBA" id="ARBA00022989"/>
    </source>
</evidence>
<proteinExistence type="inferred from homology"/>
<evidence type="ECO:0000256" key="8">
    <source>
        <dbReference type="SAM" id="Phobius"/>
    </source>
</evidence>